<dbReference type="SUPFAM" id="SSF55874">
    <property type="entry name" value="ATPase domain of HSP90 chaperone/DNA topoisomerase II/histidine kinase"/>
    <property type="match status" value="1"/>
</dbReference>
<evidence type="ECO:0000256" key="4">
    <source>
        <dbReference type="ARBA" id="ARBA00022679"/>
    </source>
</evidence>
<evidence type="ECO:0000313" key="10">
    <source>
        <dbReference type="EMBL" id="GGU97603.1"/>
    </source>
</evidence>
<dbReference type="InterPro" id="IPR036890">
    <property type="entry name" value="HATPase_C_sf"/>
</dbReference>
<dbReference type="CDD" id="cd16917">
    <property type="entry name" value="HATPase_UhpB-NarQ-NarX-like"/>
    <property type="match status" value="1"/>
</dbReference>
<dbReference type="PROSITE" id="PS50109">
    <property type="entry name" value="HIS_KIN"/>
    <property type="match status" value="1"/>
</dbReference>
<dbReference type="InterPro" id="IPR003594">
    <property type="entry name" value="HATPase_dom"/>
</dbReference>
<keyword evidence="11" id="KW-1185">Reference proteome</keyword>
<accession>A0ABQ2VNM2</accession>
<evidence type="ECO:0000256" key="3">
    <source>
        <dbReference type="ARBA" id="ARBA00022553"/>
    </source>
</evidence>
<dbReference type="EC" id="2.7.13.3" evidence="2"/>
<dbReference type="Pfam" id="PF02518">
    <property type="entry name" value="HATPase_c"/>
    <property type="match status" value="1"/>
</dbReference>
<evidence type="ECO:0000256" key="8">
    <source>
        <dbReference type="ARBA" id="ARBA00023012"/>
    </source>
</evidence>
<evidence type="ECO:0000259" key="9">
    <source>
        <dbReference type="PROSITE" id="PS50109"/>
    </source>
</evidence>
<dbReference type="InterPro" id="IPR005467">
    <property type="entry name" value="His_kinase_dom"/>
</dbReference>
<keyword evidence="5" id="KW-0547">Nucleotide-binding</keyword>
<dbReference type="Gene3D" id="3.30.565.10">
    <property type="entry name" value="Histidine kinase-like ATPase, C-terminal domain"/>
    <property type="match status" value="1"/>
</dbReference>
<name>A0ABQ2VNM2_9ACTN</name>
<gene>
    <name evidence="10" type="ORF">GCM10010211_76080</name>
</gene>
<proteinExistence type="predicted"/>
<dbReference type="PANTHER" id="PTHR24421">
    <property type="entry name" value="NITRATE/NITRITE SENSOR PROTEIN NARX-RELATED"/>
    <property type="match status" value="1"/>
</dbReference>
<keyword evidence="6" id="KW-0418">Kinase</keyword>
<keyword evidence="7" id="KW-0067">ATP-binding</keyword>
<dbReference type="InterPro" id="IPR050482">
    <property type="entry name" value="Sensor_HK_TwoCompSys"/>
</dbReference>
<dbReference type="Proteomes" id="UP000654471">
    <property type="component" value="Unassembled WGS sequence"/>
</dbReference>
<evidence type="ECO:0000256" key="5">
    <source>
        <dbReference type="ARBA" id="ARBA00022741"/>
    </source>
</evidence>
<protein>
    <recommendedName>
        <fullName evidence="2">histidine kinase</fullName>
        <ecNumber evidence="2">2.7.13.3</ecNumber>
    </recommendedName>
</protein>
<dbReference type="InterPro" id="IPR011712">
    <property type="entry name" value="Sig_transdc_His_kin_sub3_dim/P"/>
</dbReference>
<evidence type="ECO:0000256" key="2">
    <source>
        <dbReference type="ARBA" id="ARBA00012438"/>
    </source>
</evidence>
<organism evidence="10 11">
    <name type="scientific">Streptomyces albospinus</name>
    <dbReference type="NCBI Taxonomy" id="285515"/>
    <lineage>
        <taxon>Bacteria</taxon>
        <taxon>Bacillati</taxon>
        <taxon>Actinomycetota</taxon>
        <taxon>Actinomycetes</taxon>
        <taxon>Kitasatosporales</taxon>
        <taxon>Streptomycetaceae</taxon>
        <taxon>Streptomyces</taxon>
    </lineage>
</organism>
<comment type="catalytic activity">
    <reaction evidence="1">
        <text>ATP + protein L-histidine = ADP + protein N-phospho-L-histidine.</text>
        <dbReference type="EC" id="2.7.13.3"/>
    </reaction>
</comment>
<evidence type="ECO:0000256" key="6">
    <source>
        <dbReference type="ARBA" id="ARBA00022777"/>
    </source>
</evidence>
<dbReference type="PANTHER" id="PTHR24421:SF10">
    <property type="entry name" value="NITRATE_NITRITE SENSOR PROTEIN NARQ"/>
    <property type="match status" value="1"/>
</dbReference>
<dbReference type="Gene3D" id="1.20.5.1930">
    <property type="match status" value="1"/>
</dbReference>
<feature type="domain" description="Histidine kinase" evidence="9">
    <location>
        <begin position="57"/>
        <end position="254"/>
    </location>
</feature>
<evidence type="ECO:0000313" key="11">
    <source>
        <dbReference type="Proteomes" id="UP000654471"/>
    </source>
</evidence>
<evidence type="ECO:0000256" key="1">
    <source>
        <dbReference type="ARBA" id="ARBA00000085"/>
    </source>
</evidence>
<dbReference type="EMBL" id="BMRP01000056">
    <property type="protein sequence ID" value="GGU97603.1"/>
    <property type="molecule type" value="Genomic_DNA"/>
</dbReference>
<dbReference type="SMART" id="SM00387">
    <property type="entry name" value="HATPase_c"/>
    <property type="match status" value="1"/>
</dbReference>
<comment type="caution">
    <text evidence="10">The sequence shown here is derived from an EMBL/GenBank/DDBJ whole genome shotgun (WGS) entry which is preliminary data.</text>
</comment>
<reference evidence="11" key="1">
    <citation type="journal article" date="2019" name="Int. J. Syst. Evol. Microbiol.">
        <title>The Global Catalogue of Microorganisms (GCM) 10K type strain sequencing project: providing services to taxonomists for standard genome sequencing and annotation.</title>
        <authorList>
            <consortium name="The Broad Institute Genomics Platform"/>
            <consortium name="The Broad Institute Genome Sequencing Center for Infectious Disease"/>
            <person name="Wu L."/>
            <person name="Ma J."/>
        </authorList>
    </citation>
    <scope>NUCLEOTIDE SEQUENCE [LARGE SCALE GENOMIC DNA]</scope>
    <source>
        <strain evidence="11">JCM 3399</strain>
    </source>
</reference>
<keyword evidence="4" id="KW-0808">Transferase</keyword>
<dbReference type="Pfam" id="PF07730">
    <property type="entry name" value="HisKA_3"/>
    <property type="match status" value="1"/>
</dbReference>
<evidence type="ECO:0000256" key="7">
    <source>
        <dbReference type="ARBA" id="ARBA00022840"/>
    </source>
</evidence>
<sequence>MFTSIAFILAWLSGYALHARRAYYAQLEGRAERLMREREAAAVAAARAGIAVELHDVVAHNVSAMVVQADGAARILAASPNQSKRALSTISRTGRLALAEMRQMLGLLGELDASGSSYVPQPGVDQLGDLIDQVRGAGLPVDLTVDGTSRPLSMGAELSAYRIVQEALTNTRKHGGPHAHAIVHITYTDSALHVLVEDDGLGAPHELYEEGGADGLGQGLLGMRERIGMVDGTLAAGPRPGGGFRISATLPLDKDAGAYS</sequence>
<keyword evidence="8" id="KW-0902">Two-component regulatory system</keyword>
<keyword evidence="3" id="KW-0597">Phosphoprotein</keyword>